<dbReference type="SFLD" id="SFLDG01170">
    <property type="entry name" value="Pyruvoyl-dependent_arginine_de"/>
    <property type="match status" value="1"/>
</dbReference>
<dbReference type="PANTHER" id="PTHR40438">
    <property type="entry name" value="PYRUVOYL-DEPENDENT ARGININE DECARBOXYLASE"/>
    <property type="match status" value="1"/>
</dbReference>
<name>X1T746_9ZZZZ</name>
<dbReference type="GO" id="GO:0008792">
    <property type="term" value="F:arginine decarboxylase activity"/>
    <property type="evidence" value="ECO:0007669"/>
    <property type="project" value="UniProtKB-EC"/>
</dbReference>
<dbReference type="EMBL" id="BARW01019972">
    <property type="protein sequence ID" value="GAJ01173.1"/>
    <property type="molecule type" value="Genomic_DNA"/>
</dbReference>
<keyword evidence="5" id="KW-0670">Pyruvate</keyword>
<comment type="cofactor">
    <cofactor evidence="1">
        <name>pyruvate</name>
        <dbReference type="ChEBI" id="CHEBI:15361"/>
    </cofactor>
</comment>
<gene>
    <name evidence="7" type="ORF">S12H4_33830</name>
</gene>
<protein>
    <recommendedName>
        <fullName evidence="2">arginine decarboxylase</fullName>
        <ecNumber evidence="2">4.1.1.19</ecNumber>
    </recommendedName>
</protein>
<evidence type="ECO:0000256" key="1">
    <source>
        <dbReference type="ARBA" id="ARBA00001928"/>
    </source>
</evidence>
<dbReference type="AlphaFoldDB" id="X1T746"/>
<dbReference type="InterPro" id="IPR016104">
    <property type="entry name" value="Pyr-dep_his/arg-deCO2ase"/>
</dbReference>
<reference evidence="7" key="1">
    <citation type="journal article" date="2014" name="Front. Microbiol.">
        <title>High frequency of phylogenetically diverse reductive dehalogenase-homologous genes in deep subseafloor sedimentary metagenomes.</title>
        <authorList>
            <person name="Kawai M."/>
            <person name="Futagami T."/>
            <person name="Toyoda A."/>
            <person name="Takaki Y."/>
            <person name="Nishi S."/>
            <person name="Hori S."/>
            <person name="Arai W."/>
            <person name="Tsubouchi T."/>
            <person name="Morono Y."/>
            <person name="Uchiyama I."/>
            <person name="Ito T."/>
            <person name="Fujiyama A."/>
            <person name="Inagaki F."/>
            <person name="Takami H."/>
        </authorList>
    </citation>
    <scope>NUCLEOTIDE SEQUENCE</scope>
    <source>
        <strain evidence="7">Expedition CK06-06</strain>
    </source>
</reference>
<dbReference type="GO" id="GO:0006527">
    <property type="term" value="P:L-arginine catabolic process"/>
    <property type="evidence" value="ECO:0007669"/>
    <property type="project" value="InterPro"/>
</dbReference>
<dbReference type="EC" id="4.1.1.19" evidence="2"/>
<keyword evidence="3" id="KW-0210">Decarboxylase</keyword>
<evidence type="ECO:0000313" key="7">
    <source>
        <dbReference type="EMBL" id="GAJ01173.1"/>
    </source>
</evidence>
<sequence>MANLITITQGSGKVSKKDNPDWNLTTENPVIYNEALFDAGTEGMNIIKLSSRIPPNTNVIKKKINFINLYEGHELKVVESREYATEKGQKAVAGLGWMLSNDNAGYFIEIQGKSEKEVAYSIQLTLEKFRANKIKQYPYLDMVIESVECNSDNEPVCALVQAVY</sequence>
<comment type="caution">
    <text evidence="7">The sequence shown here is derived from an EMBL/GenBank/DDBJ whole genome shotgun (WGS) entry which is preliminary data.</text>
</comment>
<dbReference type="Pfam" id="PF01862">
    <property type="entry name" value="PvlArgDC"/>
    <property type="match status" value="1"/>
</dbReference>
<evidence type="ECO:0000256" key="4">
    <source>
        <dbReference type="ARBA" id="ARBA00023239"/>
    </source>
</evidence>
<evidence type="ECO:0000256" key="6">
    <source>
        <dbReference type="ARBA" id="ARBA00049309"/>
    </source>
</evidence>
<evidence type="ECO:0000256" key="3">
    <source>
        <dbReference type="ARBA" id="ARBA00022793"/>
    </source>
</evidence>
<dbReference type="SUPFAM" id="SSF56271">
    <property type="entry name" value="Pyruvoyl-dependent histidine and arginine decarboxylases"/>
    <property type="match status" value="1"/>
</dbReference>
<dbReference type="InterPro" id="IPR002724">
    <property type="entry name" value="Pyruvoyl-dep_arg_deCO2ase"/>
</dbReference>
<evidence type="ECO:0000256" key="5">
    <source>
        <dbReference type="ARBA" id="ARBA00023317"/>
    </source>
</evidence>
<dbReference type="PANTHER" id="PTHR40438:SF1">
    <property type="entry name" value="PYRUVOYL-DEPENDENT ARGININE DECARBOXYLASE"/>
    <property type="match status" value="1"/>
</dbReference>
<evidence type="ECO:0000256" key="2">
    <source>
        <dbReference type="ARBA" id="ARBA00012426"/>
    </source>
</evidence>
<organism evidence="7">
    <name type="scientific">marine sediment metagenome</name>
    <dbReference type="NCBI Taxonomy" id="412755"/>
    <lineage>
        <taxon>unclassified sequences</taxon>
        <taxon>metagenomes</taxon>
        <taxon>ecological metagenomes</taxon>
    </lineage>
</organism>
<dbReference type="InterPro" id="IPR016105">
    <property type="entry name" value="Pyr-dep_his/arg-deCO2ase_sand"/>
</dbReference>
<feature type="non-terminal residue" evidence="7">
    <location>
        <position position="164"/>
    </location>
</feature>
<dbReference type="Gene3D" id="3.50.20.10">
    <property type="entry name" value="Pyruvoyl-Dependent Histidine Decarboxylase, subunit B"/>
    <property type="match status" value="1"/>
</dbReference>
<accession>X1T746</accession>
<proteinExistence type="predicted"/>
<comment type="catalytic activity">
    <reaction evidence="6">
        <text>L-arginine + H(+) = agmatine + CO2</text>
        <dbReference type="Rhea" id="RHEA:17641"/>
        <dbReference type="ChEBI" id="CHEBI:15378"/>
        <dbReference type="ChEBI" id="CHEBI:16526"/>
        <dbReference type="ChEBI" id="CHEBI:32682"/>
        <dbReference type="ChEBI" id="CHEBI:58145"/>
        <dbReference type="EC" id="4.1.1.19"/>
    </reaction>
</comment>
<keyword evidence="4" id="KW-0456">Lyase</keyword>